<dbReference type="Gene3D" id="3.40.50.980">
    <property type="match status" value="2"/>
</dbReference>
<evidence type="ECO:0000313" key="5">
    <source>
        <dbReference type="EMBL" id="GIE02034.1"/>
    </source>
</evidence>
<dbReference type="NCBIfam" id="TIGR01733">
    <property type="entry name" value="AA-adenyl-dom"/>
    <property type="match status" value="1"/>
</dbReference>
<dbReference type="SUPFAM" id="SSF47336">
    <property type="entry name" value="ACP-like"/>
    <property type="match status" value="1"/>
</dbReference>
<dbReference type="PROSITE" id="PS00455">
    <property type="entry name" value="AMP_BINDING"/>
    <property type="match status" value="1"/>
</dbReference>
<dbReference type="InterPro" id="IPR009081">
    <property type="entry name" value="PP-bd_ACP"/>
</dbReference>
<dbReference type="PROSITE" id="PS00012">
    <property type="entry name" value="PHOSPHOPANTETHEINE"/>
    <property type="match status" value="1"/>
</dbReference>
<dbReference type="InterPro" id="IPR025110">
    <property type="entry name" value="AMP-bd_C"/>
</dbReference>
<name>A0ABQ3YX00_9ACTN</name>
<dbReference type="InterPro" id="IPR000873">
    <property type="entry name" value="AMP-dep_synth/lig_dom"/>
</dbReference>
<gene>
    <name evidence="5" type="ORF">Adu01nite_33840</name>
</gene>
<proteinExistence type="predicted"/>
<dbReference type="InterPro" id="IPR023213">
    <property type="entry name" value="CAT-like_dom_sf"/>
</dbReference>
<keyword evidence="3" id="KW-0597">Phosphoprotein</keyword>
<evidence type="ECO:0000313" key="6">
    <source>
        <dbReference type="Proteomes" id="UP000637628"/>
    </source>
</evidence>
<comment type="cofactor">
    <cofactor evidence="1">
        <name>pantetheine 4'-phosphate</name>
        <dbReference type="ChEBI" id="CHEBI:47942"/>
    </cofactor>
</comment>
<protein>
    <recommendedName>
        <fullName evidence="4">Carrier domain-containing protein</fullName>
    </recommendedName>
</protein>
<sequence length="1111" mass="118682">MNIEASVLEGQLVLSISYPRRVLGADVVRELLGRWVDALSALVAEPGTGGLTPSDVLAQVDQVDLDELGGRYPGFVDVLPLTPLQEGLFYLHALDGTDVYTVQQQLDLDGDLEPERLRAAAETLLRRHSNLRAGFTTTVGGTPVQVIPAEVTVAWGYREVSKEAAERLADEERTRPFDLERPPLLRFLLLRLGEGHYRLVLTQHHLLVDGWSGPLVARELFTAYAGKAPTPSRPYRDFLAWLGDADADAARAAWQRSLDGLAEPTLVAPGGKPGLPEEVTGRLPAEAAELVRLLGITPNTLVRALWSVLLARLTGHNDVVFGATVAGRPPELSGAEETIGLFINTLPVRVRLLPGESWRAFLARIQDEQALLLAHQHLGLAEIQRMTGLGELFDTLVVFESYPVDADRLDDSQRAAGVKLAGVESRDATHYPLTLVAAEDDGLHLALEYQPGRFDNATARLLLDRLIALSVEVATDVERPVDRSDALTANEKHRMLVDWNAGDLAVTPATLPGLVRGWAERTPQATALVVGERRWTYAELVADAETLAATIAGAGAEPGEIVALLLPRGEHIVPAILAAMMSGAAYLPIDPEYPPARIAAMLDDARPVVTLAVSATVPLLPPDAAHLILDGEMPDPAGRPKTITPDHPAYVIYTSGSTGRPKGVLVPHRTVVNLFASHHDRILGPAAERLGRPLRVAHNWSFAFDASWQPLLALLGGDELHLVTDEPRRDPDLLAALLRDNGIDMIEVAPSHLDQLVASGFDAAGLAVLGVGGEAVPDQLWAAMAALPDTESYNFYGPTECTVDAVVQRVKEVPRAIIGRPVANTSLYVLDGRLRPVPPGVAGELYIGGAGVALGYLNRRSLTAERFVADPWSLGRRMYRTGDVVRWTVEGRIDYLGRADDQVKIRGHRVELGEVAAVLSDHPAVGQAVVIADGGRLVAYAVTTADQAQIRAWAAERLPAYLVPAAVVPLAALPLTVNGKLDRAALPKPSFTVTGRTPAGPAEERLAALFAEVLGLDAVGAEDSFFDLGGDSIAAMRLTSRARATGIDLRLRDLVALRTVAALAAQRDAAQTEAAQRDAAQGDTAQGDTAQVGTAQVGAAGTGVAQTEASV</sequence>
<evidence type="ECO:0000259" key="4">
    <source>
        <dbReference type="PROSITE" id="PS50075"/>
    </source>
</evidence>
<evidence type="ECO:0000256" key="1">
    <source>
        <dbReference type="ARBA" id="ARBA00001957"/>
    </source>
</evidence>
<dbReference type="PROSITE" id="PS50075">
    <property type="entry name" value="CARRIER"/>
    <property type="match status" value="1"/>
</dbReference>
<dbReference type="Pfam" id="PF00550">
    <property type="entry name" value="PP-binding"/>
    <property type="match status" value="1"/>
</dbReference>
<dbReference type="SMART" id="SM00823">
    <property type="entry name" value="PKS_PP"/>
    <property type="match status" value="1"/>
</dbReference>
<keyword evidence="2" id="KW-0596">Phosphopantetheine</keyword>
<keyword evidence="6" id="KW-1185">Reference proteome</keyword>
<dbReference type="Gene3D" id="3.40.50.1820">
    <property type="entry name" value="alpha/beta hydrolase"/>
    <property type="match status" value="1"/>
</dbReference>
<evidence type="ECO:0000256" key="3">
    <source>
        <dbReference type="ARBA" id="ARBA00022553"/>
    </source>
</evidence>
<organism evidence="5 6">
    <name type="scientific">Paractinoplanes durhamensis</name>
    <dbReference type="NCBI Taxonomy" id="113563"/>
    <lineage>
        <taxon>Bacteria</taxon>
        <taxon>Bacillati</taxon>
        <taxon>Actinomycetota</taxon>
        <taxon>Actinomycetes</taxon>
        <taxon>Micromonosporales</taxon>
        <taxon>Micromonosporaceae</taxon>
        <taxon>Paractinoplanes</taxon>
    </lineage>
</organism>
<dbReference type="InterPro" id="IPR045851">
    <property type="entry name" value="AMP-bd_C_sf"/>
</dbReference>
<accession>A0ABQ3YX00</accession>
<comment type="caution">
    <text evidence="5">The sequence shown here is derived from an EMBL/GenBank/DDBJ whole genome shotgun (WGS) entry which is preliminary data.</text>
</comment>
<dbReference type="Gene3D" id="3.30.559.30">
    <property type="entry name" value="Nonribosomal peptide synthetase, condensation domain"/>
    <property type="match status" value="1"/>
</dbReference>
<dbReference type="InterPro" id="IPR006162">
    <property type="entry name" value="Ppantetheine_attach_site"/>
</dbReference>
<dbReference type="Pfam" id="PF00501">
    <property type="entry name" value="AMP-binding"/>
    <property type="match status" value="1"/>
</dbReference>
<evidence type="ECO:0000256" key="2">
    <source>
        <dbReference type="ARBA" id="ARBA00022450"/>
    </source>
</evidence>
<dbReference type="InterPro" id="IPR020845">
    <property type="entry name" value="AMP-binding_CS"/>
</dbReference>
<feature type="domain" description="Carrier" evidence="4">
    <location>
        <begin position="997"/>
        <end position="1071"/>
    </location>
</feature>
<dbReference type="PANTHER" id="PTHR45527:SF1">
    <property type="entry name" value="FATTY ACID SYNTHASE"/>
    <property type="match status" value="1"/>
</dbReference>
<dbReference type="InterPro" id="IPR029058">
    <property type="entry name" value="AB_hydrolase_fold"/>
</dbReference>
<dbReference type="Pfam" id="PF13193">
    <property type="entry name" value="AMP-binding_C"/>
    <property type="match status" value="1"/>
</dbReference>
<dbReference type="InterPro" id="IPR036736">
    <property type="entry name" value="ACP-like_sf"/>
</dbReference>
<dbReference type="SUPFAM" id="SSF52777">
    <property type="entry name" value="CoA-dependent acyltransferases"/>
    <property type="match status" value="2"/>
</dbReference>
<dbReference type="PANTHER" id="PTHR45527">
    <property type="entry name" value="NONRIBOSOMAL PEPTIDE SYNTHETASE"/>
    <property type="match status" value="1"/>
</dbReference>
<dbReference type="CDD" id="cd05930">
    <property type="entry name" value="A_NRPS"/>
    <property type="match status" value="1"/>
</dbReference>
<dbReference type="EMBL" id="BOML01000027">
    <property type="protein sequence ID" value="GIE02034.1"/>
    <property type="molecule type" value="Genomic_DNA"/>
</dbReference>
<dbReference type="Proteomes" id="UP000637628">
    <property type="component" value="Unassembled WGS sequence"/>
</dbReference>
<dbReference type="Gene3D" id="3.30.559.10">
    <property type="entry name" value="Chloramphenicol acetyltransferase-like domain"/>
    <property type="match status" value="1"/>
</dbReference>
<dbReference type="Gene3D" id="2.30.38.10">
    <property type="entry name" value="Luciferase, Domain 3"/>
    <property type="match status" value="1"/>
</dbReference>
<dbReference type="InterPro" id="IPR020806">
    <property type="entry name" value="PKS_PP-bd"/>
</dbReference>
<dbReference type="SUPFAM" id="SSF56801">
    <property type="entry name" value="Acetyl-CoA synthetase-like"/>
    <property type="match status" value="1"/>
</dbReference>
<dbReference type="InterPro" id="IPR010071">
    <property type="entry name" value="AA_adenyl_dom"/>
</dbReference>
<reference evidence="5 6" key="1">
    <citation type="submission" date="2021-01" db="EMBL/GenBank/DDBJ databases">
        <title>Whole genome shotgun sequence of Actinoplanes durhamensis NBRC 14914.</title>
        <authorList>
            <person name="Komaki H."/>
            <person name="Tamura T."/>
        </authorList>
    </citation>
    <scope>NUCLEOTIDE SEQUENCE [LARGE SCALE GENOMIC DNA]</scope>
    <source>
        <strain evidence="5 6">NBRC 14914</strain>
    </source>
</reference>
<dbReference type="Gene3D" id="3.30.300.30">
    <property type="match status" value="1"/>
</dbReference>
<dbReference type="InterPro" id="IPR001242">
    <property type="entry name" value="Condensation_dom"/>
</dbReference>
<dbReference type="Pfam" id="PF00668">
    <property type="entry name" value="Condensation"/>
    <property type="match status" value="1"/>
</dbReference>